<sequence>MADVYLMQFWKQRIHAGNYTTAAPFLVKLGIRSTSDTEKYFITENLDDWSVITATWFEMARHIGTLQKLASTAEFSGRFKAALLCSKTHYCLEQYNLALEYALASGNEFQLVPHAEDFKGHDSLYVSTIIRQALDTYKHIRISHGTELSGLDVLVNRIFHQNLELKDYSLVAVSNEGGNTTTILMDTLNKLHKSHLNIEFQDQVLGLIYRFLEGQREPNYFAISQCLIKLGQSQSMAEILNRLIAQNVLMAYQLAFDLNENAPQEFLQQLKSHLFPVNPPVEDQNADANPQTLERENLERILGGEETIKHHMHSKIPRV</sequence>
<dbReference type="GO" id="GO:0008540">
    <property type="term" value="C:proteasome regulatory particle, base subcomplex"/>
    <property type="evidence" value="ECO:0007669"/>
    <property type="project" value="TreeGrafter"/>
</dbReference>
<keyword evidence="3" id="KW-1185">Reference proteome</keyword>
<proteinExistence type="predicted"/>
<dbReference type="InterPro" id="IPR048570">
    <property type="entry name" value="PSMD1_RPN2_N"/>
</dbReference>
<dbReference type="GO" id="GO:0034515">
    <property type="term" value="C:proteasome storage granule"/>
    <property type="evidence" value="ECO:0007669"/>
    <property type="project" value="TreeGrafter"/>
</dbReference>
<evidence type="ECO:0000256" key="1">
    <source>
        <dbReference type="ARBA" id="ARBA00022737"/>
    </source>
</evidence>
<keyword evidence="1" id="KW-0677">Repeat</keyword>
<feature type="domain" description="26S proteasome non-ATPase regulatory subunit 1/RPN2 N-terminal" evidence="2">
    <location>
        <begin position="20"/>
        <end position="312"/>
    </location>
</feature>
<dbReference type="Proteomes" id="UP000887572">
    <property type="component" value="Unplaced"/>
</dbReference>
<name>A0A914HY98_GLORO</name>
<dbReference type="PANTHER" id="PTHR10943:SF2">
    <property type="entry name" value="26S PROTEASOME NON-ATPASE REGULATORY SUBUNIT 1"/>
    <property type="match status" value="1"/>
</dbReference>
<organism evidence="3 4">
    <name type="scientific">Globodera rostochiensis</name>
    <name type="common">Golden nematode worm</name>
    <name type="synonym">Heterodera rostochiensis</name>
    <dbReference type="NCBI Taxonomy" id="31243"/>
    <lineage>
        <taxon>Eukaryota</taxon>
        <taxon>Metazoa</taxon>
        <taxon>Ecdysozoa</taxon>
        <taxon>Nematoda</taxon>
        <taxon>Chromadorea</taxon>
        <taxon>Rhabditida</taxon>
        <taxon>Tylenchina</taxon>
        <taxon>Tylenchomorpha</taxon>
        <taxon>Tylenchoidea</taxon>
        <taxon>Heteroderidae</taxon>
        <taxon>Heteroderinae</taxon>
        <taxon>Globodera</taxon>
    </lineage>
</organism>
<evidence type="ECO:0000313" key="4">
    <source>
        <dbReference type="WBParaSite" id="Gr19_v10_g5219.t1"/>
    </source>
</evidence>
<evidence type="ECO:0000313" key="3">
    <source>
        <dbReference type="Proteomes" id="UP000887572"/>
    </source>
</evidence>
<accession>A0A914HY98</accession>
<dbReference type="Pfam" id="PF21505">
    <property type="entry name" value="RPN2_N"/>
    <property type="match status" value="1"/>
</dbReference>
<evidence type="ECO:0000259" key="2">
    <source>
        <dbReference type="Pfam" id="PF21505"/>
    </source>
</evidence>
<reference evidence="4" key="1">
    <citation type="submission" date="2022-11" db="UniProtKB">
        <authorList>
            <consortium name="WormBaseParasite"/>
        </authorList>
    </citation>
    <scope>IDENTIFICATION</scope>
</reference>
<dbReference type="WBParaSite" id="Gr19_v10_g5219.t1">
    <property type="protein sequence ID" value="Gr19_v10_g5219.t1"/>
    <property type="gene ID" value="Gr19_v10_g5219"/>
</dbReference>
<dbReference type="AlphaFoldDB" id="A0A914HY98"/>
<dbReference type="PANTHER" id="PTHR10943">
    <property type="entry name" value="26S PROTEASOME NON-ATPASE REGULATORY SUBUNIT"/>
    <property type="match status" value="1"/>
</dbReference>
<protein>
    <recommendedName>
        <fullName evidence="2">26S proteasome non-ATPase regulatory subunit 1/RPN2 N-terminal domain-containing protein</fullName>
    </recommendedName>
</protein>
<dbReference type="GO" id="GO:0043161">
    <property type="term" value="P:proteasome-mediated ubiquitin-dependent protein catabolic process"/>
    <property type="evidence" value="ECO:0007669"/>
    <property type="project" value="TreeGrafter"/>
</dbReference>
<dbReference type="GO" id="GO:0005634">
    <property type="term" value="C:nucleus"/>
    <property type="evidence" value="ECO:0007669"/>
    <property type="project" value="TreeGrafter"/>
</dbReference>